<keyword evidence="4 5" id="KW-0119">Carbohydrate metabolism</keyword>
<dbReference type="InterPro" id="IPR011059">
    <property type="entry name" value="Metal-dep_hydrolase_composite"/>
</dbReference>
<proteinExistence type="inferred from homology"/>
<accession>A0ABQ2HCU2</accession>
<comment type="similarity">
    <text evidence="1 5">Belongs to the metallo-dependent hydrolases superfamily. NagA family.</text>
</comment>
<keyword evidence="2" id="KW-0479">Metal-binding</keyword>
<feature type="domain" description="Amidohydrolase-related" evidence="6">
    <location>
        <begin position="74"/>
        <end position="410"/>
    </location>
</feature>
<evidence type="ECO:0000256" key="3">
    <source>
        <dbReference type="ARBA" id="ARBA00022801"/>
    </source>
</evidence>
<keyword evidence="3 5" id="KW-0378">Hydrolase</keyword>
<dbReference type="PIRSF" id="PIRSF038994">
    <property type="entry name" value="NagA"/>
    <property type="match status" value="1"/>
</dbReference>
<gene>
    <name evidence="7" type="ORF">GCM10010967_05120</name>
</gene>
<dbReference type="SUPFAM" id="SSF51338">
    <property type="entry name" value="Composite domain of metallo-dependent hydrolases"/>
    <property type="match status" value="1"/>
</dbReference>
<dbReference type="InterPro" id="IPR032466">
    <property type="entry name" value="Metal_Hydrolase"/>
</dbReference>
<dbReference type="PANTHER" id="PTHR11113:SF14">
    <property type="entry name" value="N-ACETYLGLUCOSAMINE-6-PHOSPHATE DEACETYLASE"/>
    <property type="match status" value="1"/>
</dbReference>
<reference evidence="8" key="1">
    <citation type="journal article" date="2019" name="Int. J. Syst. Evol. Microbiol.">
        <title>The Global Catalogue of Microorganisms (GCM) 10K type strain sequencing project: providing services to taxonomists for standard genome sequencing and annotation.</title>
        <authorList>
            <consortium name="The Broad Institute Genomics Platform"/>
            <consortium name="The Broad Institute Genome Sequencing Center for Infectious Disease"/>
            <person name="Wu L."/>
            <person name="Ma J."/>
        </authorList>
    </citation>
    <scope>NUCLEOTIDE SEQUENCE [LARGE SCALE GENOMIC DNA]</scope>
    <source>
        <strain evidence="8">CGMCC 1.6375</strain>
    </source>
</reference>
<evidence type="ECO:0000259" key="6">
    <source>
        <dbReference type="Pfam" id="PF01979"/>
    </source>
</evidence>
<dbReference type="Proteomes" id="UP000632339">
    <property type="component" value="Unassembled WGS sequence"/>
</dbReference>
<sequence length="419" mass="45663">MLCTFIGKVQSTARFVDRNICNTMRLKIINGTIITPYRYIRNGTVWVENGIIIGIETRDVDFPGADVIDAEGHYVAPGFIDLHIHGGGGHDFMDGSVEAFLKIAETHAQYGTTAMVPTTLTAEKEDLLETLDFYEKANAANANGAQFLGMHLEGPYFALGQRGAQDPRYIRNPDPKEYEEVLAYSNSITRWSAAPELPGAIDFGKRLKQKGILAAVAHTDAIYEDVLEAFENGYTLATHLYSAMSGVTRRNAFRYAGTIESAFLLDMDVEIIADGVHLPAPLLKLIYKIKGPDRIALITDAMRAAGMPEGESTLGSLKNGLKVIVEDGVAKLPDRTSFAGSVSTADRLVRAMVNMADVSLLDAVRMATATPARIMGVHDRKGTLVAGKDADIVIFDADIRIQRTIIKGKTIYLNAIPQI</sequence>
<keyword evidence="8" id="KW-1185">Reference proteome</keyword>
<organism evidence="7 8">
    <name type="scientific">Dyadobacter beijingensis</name>
    <dbReference type="NCBI Taxonomy" id="365489"/>
    <lineage>
        <taxon>Bacteria</taxon>
        <taxon>Pseudomonadati</taxon>
        <taxon>Bacteroidota</taxon>
        <taxon>Cytophagia</taxon>
        <taxon>Cytophagales</taxon>
        <taxon>Spirosomataceae</taxon>
        <taxon>Dyadobacter</taxon>
    </lineage>
</organism>
<dbReference type="Gene3D" id="2.30.40.10">
    <property type="entry name" value="Urease, subunit C, domain 1"/>
    <property type="match status" value="1"/>
</dbReference>
<dbReference type="InterPro" id="IPR006680">
    <property type="entry name" value="Amidohydro-rel"/>
</dbReference>
<comment type="caution">
    <text evidence="7">The sequence shown here is derived from an EMBL/GenBank/DDBJ whole genome shotgun (WGS) entry which is preliminary data.</text>
</comment>
<dbReference type="InterPro" id="IPR003764">
    <property type="entry name" value="GlcNAc_6-P_deAcase"/>
</dbReference>
<evidence type="ECO:0000313" key="8">
    <source>
        <dbReference type="Proteomes" id="UP000632339"/>
    </source>
</evidence>
<protein>
    <submittedName>
        <fullName evidence="7">N-acetylglucosamine-6-phosphate deacetylase</fullName>
    </submittedName>
</protein>
<dbReference type="EMBL" id="BMLI01000001">
    <property type="protein sequence ID" value="GGM76498.1"/>
    <property type="molecule type" value="Genomic_DNA"/>
</dbReference>
<dbReference type="CDD" id="cd00854">
    <property type="entry name" value="NagA"/>
    <property type="match status" value="1"/>
</dbReference>
<name>A0ABQ2HCU2_9BACT</name>
<evidence type="ECO:0000313" key="7">
    <source>
        <dbReference type="EMBL" id="GGM76498.1"/>
    </source>
</evidence>
<evidence type="ECO:0000256" key="5">
    <source>
        <dbReference type="PIRNR" id="PIRNR038994"/>
    </source>
</evidence>
<dbReference type="Pfam" id="PF01979">
    <property type="entry name" value="Amidohydro_1"/>
    <property type="match status" value="1"/>
</dbReference>
<dbReference type="SUPFAM" id="SSF51556">
    <property type="entry name" value="Metallo-dependent hydrolases"/>
    <property type="match status" value="1"/>
</dbReference>
<dbReference type="PANTHER" id="PTHR11113">
    <property type="entry name" value="N-ACETYLGLUCOSAMINE-6-PHOSPHATE DEACETYLASE"/>
    <property type="match status" value="1"/>
</dbReference>
<evidence type="ECO:0000256" key="1">
    <source>
        <dbReference type="ARBA" id="ARBA00010716"/>
    </source>
</evidence>
<dbReference type="Gene3D" id="3.20.20.140">
    <property type="entry name" value="Metal-dependent hydrolases"/>
    <property type="match status" value="1"/>
</dbReference>
<evidence type="ECO:0000256" key="2">
    <source>
        <dbReference type="ARBA" id="ARBA00022723"/>
    </source>
</evidence>
<evidence type="ECO:0000256" key="4">
    <source>
        <dbReference type="ARBA" id="ARBA00023277"/>
    </source>
</evidence>
<dbReference type="NCBIfam" id="TIGR00221">
    <property type="entry name" value="nagA"/>
    <property type="match status" value="1"/>
</dbReference>